<dbReference type="RefSeq" id="WP_126726960.1">
    <property type="nucleotide sequence ID" value="NZ_RYZH01000040.1"/>
</dbReference>
<proteinExistence type="predicted"/>
<evidence type="ECO:0008006" key="4">
    <source>
        <dbReference type="Google" id="ProtNLM"/>
    </source>
</evidence>
<evidence type="ECO:0000256" key="1">
    <source>
        <dbReference type="SAM" id="MobiDB-lite"/>
    </source>
</evidence>
<dbReference type="OrthoDB" id="283616at2"/>
<comment type="caution">
    <text evidence="2">The sequence shown here is derived from an EMBL/GenBank/DDBJ whole genome shotgun (WGS) entry which is preliminary data.</text>
</comment>
<dbReference type="Proteomes" id="UP000280296">
    <property type="component" value="Unassembled WGS sequence"/>
</dbReference>
<dbReference type="Pfam" id="PF12694">
    <property type="entry name" value="cpYpsA"/>
    <property type="match status" value="1"/>
</dbReference>
<dbReference type="InterPro" id="IPR024755">
    <property type="entry name" value="cpYpsA"/>
</dbReference>
<dbReference type="EMBL" id="RYZH01000040">
    <property type="protein sequence ID" value="RUL85381.1"/>
    <property type="molecule type" value="Genomic_DNA"/>
</dbReference>
<dbReference type="SUPFAM" id="SSF102405">
    <property type="entry name" value="MCP/YpsA-like"/>
    <property type="match status" value="1"/>
</dbReference>
<dbReference type="Gene3D" id="3.40.50.450">
    <property type="match status" value="1"/>
</dbReference>
<feature type="region of interest" description="Disordered" evidence="1">
    <location>
        <begin position="165"/>
        <end position="196"/>
    </location>
</feature>
<name>A0A432MG40_9BACT</name>
<keyword evidence="3" id="KW-1185">Reference proteome</keyword>
<reference evidence="2 3" key="1">
    <citation type="submission" date="2018-12" db="EMBL/GenBank/DDBJ databases">
        <authorList>
            <person name="Toschakov S.V."/>
        </authorList>
    </citation>
    <scope>NUCLEOTIDE SEQUENCE [LARGE SCALE GENOMIC DNA]</scope>
    <source>
        <strain evidence="2 3">GM2012</strain>
    </source>
</reference>
<dbReference type="AlphaFoldDB" id="A0A432MG40"/>
<organism evidence="2 3">
    <name type="scientific">Tautonia sociabilis</name>
    <dbReference type="NCBI Taxonomy" id="2080755"/>
    <lineage>
        <taxon>Bacteria</taxon>
        <taxon>Pseudomonadati</taxon>
        <taxon>Planctomycetota</taxon>
        <taxon>Planctomycetia</taxon>
        <taxon>Isosphaerales</taxon>
        <taxon>Isosphaeraceae</taxon>
        <taxon>Tautonia</taxon>
    </lineage>
</organism>
<evidence type="ECO:0000313" key="3">
    <source>
        <dbReference type="Proteomes" id="UP000280296"/>
    </source>
</evidence>
<gene>
    <name evidence="2" type="ORF">TsocGM_18570</name>
</gene>
<evidence type="ECO:0000313" key="2">
    <source>
        <dbReference type="EMBL" id="RUL85381.1"/>
    </source>
</evidence>
<reference evidence="2 3" key="2">
    <citation type="submission" date="2019-01" db="EMBL/GenBank/DDBJ databases">
        <title>Tautonia sociabilis, a novel thermotolerant planctomycete of Isosphaeraceae family, isolated from a 4000 m deep subterranean habitat.</title>
        <authorList>
            <person name="Kovaleva O.L."/>
            <person name="Elcheninov A.G."/>
            <person name="Van Heerden E."/>
            <person name="Toshchakov S.V."/>
            <person name="Novikov A."/>
            <person name="Bonch-Osmolovskaya E.A."/>
            <person name="Kublanov I.V."/>
        </authorList>
    </citation>
    <scope>NUCLEOTIDE SEQUENCE [LARGE SCALE GENOMIC DNA]</scope>
    <source>
        <strain evidence="2 3">GM2012</strain>
    </source>
</reference>
<protein>
    <recommendedName>
        <fullName evidence="4">Molybdenum cofactor carrier</fullName>
    </recommendedName>
</protein>
<accession>A0A432MG40</accession>
<sequence length="196" mass="20490">MLRKVITGGQTGVDQAAWRAALAAGLSTGGAMPRGFRTEDGPRPEFAARFGAVAIASEDVDDRTRANVAAADATLIFADDRSGPGTLLTVSEARSSGKPMLVVPPDPGDDPGMPGRIASWLLSQAVRVVNVGGDRESTRPGIGDRVERVLSAAFLLASGRAVEEPTLDRLAPERLRPGHDAPRSGEGRRLREGASD</sequence>